<dbReference type="PANTHER" id="PTHR43220">
    <property type="match status" value="1"/>
</dbReference>
<dbReference type="Pfam" id="PF09335">
    <property type="entry name" value="VTT_dom"/>
    <property type="match status" value="1"/>
</dbReference>
<keyword evidence="3 5" id="KW-1133">Transmembrane helix</keyword>
<organism evidence="7 8">
    <name type="scientific">Alsobacter ponti</name>
    <dbReference type="NCBI Taxonomy" id="2962936"/>
    <lineage>
        <taxon>Bacteria</taxon>
        <taxon>Pseudomonadati</taxon>
        <taxon>Pseudomonadota</taxon>
        <taxon>Alphaproteobacteria</taxon>
        <taxon>Hyphomicrobiales</taxon>
        <taxon>Alsobacteraceae</taxon>
        <taxon>Alsobacter</taxon>
    </lineage>
</organism>
<accession>A0ABT1LIP0</accession>
<feature type="domain" description="VTT" evidence="6">
    <location>
        <begin position="49"/>
        <end position="166"/>
    </location>
</feature>
<evidence type="ECO:0000313" key="7">
    <source>
        <dbReference type="EMBL" id="MCP8940991.1"/>
    </source>
</evidence>
<keyword evidence="4 5" id="KW-0472">Membrane</keyword>
<dbReference type="InterPro" id="IPR045014">
    <property type="entry name" value="TM41A/B"/>
</dbReference>
<dbReference type="Proteomes" id="UP001205890">
    <property type="component" value="Unassembled WGS sequence"/>
</dbReference>
<dbReference type="EMBL" id="JANCLU010000032">
    <property type="protein sequence ID" value="MCP8940991.1"/>
    <property type="molecule type" value="Genomic_DNA"/>
</dbReference>
<sequence length="236" mass="24325">MLVYALHRWFTPASLLLHYETFRLAVDANFPRALLFYVGFYALAAAVSLPGTILLTAIGGLLFGALIGGAAAVVAASSGAVALFILARSAFGALLTGRAASVAARLREGMAGNAVFYLMFVRLAPVFPFWAVNLACAIVGVPLRLFAATTLVGIMPATFAFATAGAGLDSVIMAEKAAFEACAAAGGWDCRFDVGLRSLATPQLVGGLAVLACLSLLPVALKRAGVLRRSGATARD</sequence>
<evidence type="ECO:0000256" key="5">
    <source>
        <dbReference type="SAM" id="Phobius"/>
    </source>
</evidence>
<dbReference type="InterPro" id="IPR032816">
    <property type="entry name" value="VTT_dom"/>
</dbReference>
<evidence type="ECO:0000256" key="3">
    <source>
        <dbReference type="ARBA" id="ARBA00022989"/>
    </source>
</evidence>
<keyword evidence="2 5" id="KW-0812">Transmembrane</keyword>
<keyword evidence="8" id="KW-1185">Reference proteome</keyword>
<evidence type="ECO:0000256" key="1">
    <source>
        <dbReference type="ARBA" id="ARBA00004141"/>
    </source>
</evidence>
<evidence type="ECO:0000313" key="8">
    <source>
        <dbReference type="Proteomes" id="UP001205890"/>
    </source>
</evidence>
<feature type="transmembrane region" description="Helical" evidence="5">
    <location>
        <begin position="62"/>
        <end position="87"/>
    </location>
</feature>
<evidence type="ECO:0000259" key="6">
    <source>
        <dbReference type="Pfam" id="PF09335"/>
    </source>
</evidence>
<protein>
    <submittedName>
        <fullName evidence="7">VTT domain-containing protein</fullName>
    </submittedName>
</protein>
<proteinExistence type="predicted"/>
<feature type="transmembrane region" description="Helical" evidence="5">
    <location>
        <begin position="204"/>
        <end position="221"/>
    </location>
</feature>
<evidence type="ECO:0000256" key="2">
    <source>
        <dbReference type="ARBA" id="ARBA00022692"/>
    </source>
</evidence>
<feature type="transmembrane region" description="Helical" evidence="5">
    <location>
        <begin position="145"/>
        <end position="166"/>
    </location>
</feature>
<gene>
    <name evidence="7" type="ORF">NK718_20900</name>
</gene>
<dbReference type="PANTHER" id="PTHR43220:SF18">
    <property type="entry name" value="TRANSMEMBRANE PROTEIN 41B"/>
    <property type="match status" value="1"/>
</dbReference>
<feature type="transmembrane region" description="Helical" evidence="5">
    <location>
        <begin position="114"/>
        <end position="138"/>
    </location>
</feature>
<dbReference type="RefSeq" id="WP_254746359.1">
    <property type="nucleotide sequence ID" value="NZ_JANCLU010000032.1"/>
</dbReference>
<reference evidence="7 8" key="1">
    <citation type="submission" date="2022-07" db="EMBL/GenBank/DDBJ databases">
        <authorList>
            <person name="Li W.-J."/>
            <person name="Deng Q.-Q."/>
        </authorList>
    </citation>
    <scope>NUCLEOTIDE SEQUENCE [LARGE SCALE GENOMIC DNA]</scope>
    <source>
        <strain evidence="7 8">SYSU M60028</strain>
    </source>
</reference>
<comment type="subcellular location">
    <subcellularLocation>
        <location evidence="1">Membrane</location>
        <topology evidence="1">Multi-pass membrane protein</topology>
    </subcellularLocation>
</comment>
<name>A0ABT1LIP0_9HYPH</name>
<feature type="transmembrane region" description="Helical" evidence="5">
    <location>
        <begin position="34"/>
        <end position="55"/>
    </location>
</feature>
<comment type="caution">
    <text evidence="7">The sequence shown here is derived from an EMBL/GenBank/DDBJ whole genome shotgun (WGS) entry which is preliminary data.</text>
</comment>
<evidence type="ECO:0000256" key="4">
    <source>
        <dbReference type="ARBA" id="ARBA00023136"/>
    </source>
</evidence>